<accession>A0A369Z1K2</accession>
<dbReference type="PROSITE" id="PS51935">
    <property type="entry name" value="NLPC_P60"/>
    <property type="match status" value="1"/>
</dbReference>
<dbReference type="InterPro" id="IPR052062">
    <property type="entry name" value="Murein_DD/LD_carboxypeptidase"/>
</dbReference>
<dbReference type="InterPro" id="IPR000064">
    <property type="entry name" value="NLP_P60_dom"/>
</dbReference>
<keyword evidence="6" id="KW-0788">Thiol protease</keyword>
<dbReference type="Pfam" id="PF00877">
    <property type="entry name" value="NLPC_P60"/>
    <property type="match status" value="1"/>
</dbReference>
<keyword evidence="7" id="KW-0472">Membrane</keyword>
<dbReference type="InterPro" id="IPR038765">
    <property type="entry name" value="Papain-like_cys_pep_sf"/>
</dbReference>
<dbReference type="AlphaFoldDB" id="A0A369Z1K2"/>
<evidence type="ECO:0000256" key="4">
    <source>
        <dbReference type="ARBA" id="ARBA00022729"/>
    </source>
</evidence>
<feature type="chain" id="PRO_5044389292" evidence="10">
    <location>
        <begin position="26"/>
        <end position="183"/>
    </location>
</feature>
<dbReference type="Gene3D" id="3.90.1720.10">
    <property type="entry name" value="endopeptidase domain like (from Nostoc punctiforme)"/>
    <property type="match status" value="1"/>
</dbReference>
<evidence type="ECO:0000313" key="15">
    <source>
        <dbReference type="Proteomes" id="UP000595009"/>
    </source>
</evidence>
<dbReference type="SUPFAM" id="SSF54001">
    <property type="entry name" value="Cysteine proteinases"/>
    <property type="match status" value="1"/>
</dbReference>
<keyword evidence="9" id="KW-0449">Lipoprotein</keyword>
<dbReference type="EMBL" id="CP063120">
    <property type="protein sequence ID" value="QOR17206.1"/>
    <property type="molecule type" value="Genomic_DNA"/>
</dbReference>
<evidence type="ECO:0000256" key="10">
    <source>
        <dbReference type="SAM" id="SignalP"/>
    </source>
</evidence>
<keyword evidence="4 10" id="KW-0732">Signal</keyword>
<evidence type="ECO:0000256" key="1">
    <source>
        <dbReference type="ARBA" id="ARBA00004635"/>
    </source>
</evidence>
<evidence type="ECO:0000259" key="11">
    <source>
        <dbReference type="PROSITE" id="PS51935"/>
    </source>
</evidence>
<dbReference type="GO" id="GO:0006508">
    <property type="term" value="P:proteolysis"/>
    <property type="evidence" value="ECO:0007669"/>
    <property type="project" value="UniProtKB-KW"/>
</dbReference>
<keyword evidence="8" id="KW-0564">Palmitate</keyword>
<dbReference type="RefSeq" id="WP_005695690.1">
    <property type="nucleotide sequence ID" value="NZ_CP063112.1"/>
</dbReference>
<dbReference type="GO" id="GO:0008234">
    <property type="term" value="F:cysteine-type peptidase activity"/>
    <property type="evidence" value="ECO:0007669"/>
    <property type="project" value="UniProtKB-KW"/>
</dbReference>
<evidence type="ECO:0000313" key="14">
    <source>
        <dbReference type="Proteomes" id="UP000253823"/>
    </source>
</evidence>
<proteinExistence type="inferred from homology"/>
<comment type="similarity">
    <text evidence="2">Belongs to the peptidase C40 family.</text>
</comment>
<evidence type="ECO:0000313" key="12">
    <source>
        <dbReference type="EMBL" id="QOR17206.1"/>
    </source>
</evidence>
<dbReference type="EMBL" id="QEPT01000001">
    <property type="protein sequence ID" value="RDE85564.1"/>
    <property type="molecule type" value="Genomic_DNA"/>
</dbReference>
<evidence type="ECO:0000256" key="7">
    <source>
        <dbReference type="ARBA" id="ARBA00023136"/>
    </source>
</evidence>
<gene>
    <name evidence="13" type="ORF">DPV95_01910</name>
    <name evidence="12" type="ORF">INP94_10165</name>
</gene>
<dbReference type="PROSITE" id="PS51257">
    <property type="entry name" value="PROKAR_LIPOPROTEIN"/>
    <property type="match status" value="1"/>
</dbReference>
<dbReference type="Proteomes" id="UP000253823">
    <property type="component" value="Unassembled WGS sequence"/>
</dbReference>
<evidence type="ECO:0000256" key="9">
    <source>
        <dbReference type="ARBA" id="ARBA00023288"/>
    </source>
</evidence>
<evidence type="ECO:0000256" key="3">
    <source>
        <dbReference type="ARBA" id="ARBA00022670"/>
    </source>
</evidence>
<dbReference type="PANTHER" id="PTHR47360:SF3">
    <property type="entry name" value="MUREIN DD-ENDOPEPTIDASE MEPS_MUREIN LD-CARBOXYPEPTIDASE"/>
    <property type="match status" value="1"/>
</dbReference>
<feature type="domain" description="NlpC/P60" evidence="11">
    <location>
        <begin position="65"/>
        <end position="183"/>
    </location>
</feature>
<evidence type="ECO:0000313" key="13">
    <source>
        <dbReference type="EMBL" id="RDE85564.1"/>
    </source>
</evidence>
<keyword evidence="5" id="KW-0378">Hydrolase</keyword>
<protein>
    <submittedName>
        <fullName evidence="12">C40 family peptidase</fullName>
    </submittedName>
    <submittedName>
        <fullName evidence="13">Endopeptidase</fullName>
    </submittedName>
</protein>
<name>A0A369Z1K2_HAEPA</name>
<evidence type="ECO:0000256" key="5">
    <source>
        <dbReference type="ARBA" id="ARBA00022801"/>
    </source>
</evidence>
<feature type="signal peptide" evidence="10">
    <location>
        <begin position="1"/>
        <end position="25"/>
    </location>
</feature>
<reference evidence="13 14" key="1">
    <citation type="submission" date="2018-05" db="EMBL/GenBank/DDBJ databases">
        <title>Draft Genome Sequences for a Diverse set of 7 Haemophilus Species.</title>
        <authorList>
            <person name="Nichols M."/>
            <person name="Topaz N."/>
            <person name="Wang X."/>
            <person name="Wang X."/>
            <person name="Boxrud D."/>
        </authorList>
    </citation>
    <scope>NUCLEOTIDE SEQUENCE [LARGE SCALE GENOMIC DNA]</scope>
    <source>
        <strain evidence="13 14">C2006002596</strain>
    </source>
</reference>
<dbReference type="PANTHER" id="PTHR47360">
    <property type="entry name" value="MUREIN DD-ENDOPEPTIDASE MEPS/MUREIN LD-CARBOXYPEPTIDASE"/>
    <property type="match status" value="1"/>
</dbReference>
<evidence type="ECO:0000256" key="8">
    <source>
        <dbReference type="ARBA" id="ARBA00023139"/>
    </source>
</evidence>
<reference evidence="12 15" key="2">
    <citation type="submission" date="2020-10" db="EMBL/GenBank/DDBJ databases">
        <title>Genomic diversity and antimicrobial resistance of Haemophilus colonising the airways of young children with cystic fibrosis.</title>
        <authorList>
            <person name="Watts S.C."/>
            <person name="Judd L.M."/>
            <person name="Carzino R."/>
            <person name="Ranganathan S."/>
            <person name="Holt K.E."/>
        </authorList>
    </citation>
    <scope>NUCLEOTIDE SEQUENCE [LARGE SCALE GENOMIC DNA]</scope>
    <source>
        <strain evidence="12 15">M1C137_2</strain>
    </source>
</reference>
<sequence>MLKKILIIVGLAVLTTACSNNSGQAQNGMISESDDAELTGLIAGLDGKKGGVYPKLRTNRPKSGLIGDKALAQVYNEWVGTRYRMGGTSKHGIDCSAFMQTAFLDAYGMELPRSTSEQRYLGRQIQKHELRKGDLVFFRRNNHVGVYIGNNQFMHASTSQGVTISSLDEDYWSRTYTQSRRVM</sequence>
<comment type="subcellular location">
    <subcellularLocation>
        <location evidence="1">Membrane</location>
        <topology evidence="1">Lipid-anchor</topology>
    </subcellularLocation>
</comment>
<evidence type="ECO:0000256" key="6">
    <source>
        <dbReference type="ARBA" id="ARBA00022807"/>
    </source>
</evidence>
<dbReference type="GO" id="GO:0016020">
    <property type="term" value="C:membrane"/>
    <property type="evidence" value="ECO:0007669"/>
    <property type="project" value="UniProtKB-SubCell"/>
</dbReference>
<dbReference type="GeneID" id="93297312"/>
<dbReference type="Proteomes" id="UP000595009">
    <property type="component" value="Chromosome"/>
</dbReference>
<evidence type="ECO:0000256" key="2">
    <source>
        <dbReference type="ARBA" id="ARBA00007074"/>
    </source>
</evidence>
<keyword evidence="3" id="KW-0645">Protease</keyword>
<organism evidence="13 14">
    <name type="scientific">Haemophilus parainfluenzae</name>
    <dbReference type="NCBI Taxonomy" id="729"/>
    <lineage>
        <taxon>Bacteria</taxon>
        <taxon>Pseudomonadati</taxon>
        <taxon>Pseudomonadota</taxon>
        <taxon>Gammaproteobacteria</taxon>
        <taxon>Pasteurellales</taxon>
        <taxon>Pasteurellaceae</taxon>
        <taxon>Haemophilus</taxon>
    </lineage>
</organism>